<dbReference type="PANTHER" id="PTHR13244">
    <property type="entry name" value="ZINC FINGER MYND DOMAIN CONTAINING PROTEIN 10"/>
    <property type="match status" value="1"/>
</dbReference>
<dbReference type="InterPro" id="IPR002893">
    <property type="entry name" value="Znf_MYND"/>
</dbReference>
<dbReference type="SUPFAM" id="SSF144232">
    <property type="entry name" value="HIT/MYND zinc finger-like"/>
    <property type="match status" value="1"/>
</dbReference>
<accession>A0A482VV45</accession>
<dbReference type="PROSITE" id="PS01360">
    <property type="entry name" value="ZF_MYND_1"/>
    <property type="match status" value="1"/>
</dbReference>
<dbReference type="GO" id="GO:0008270">
    <property type="term" value="F:zinc ion binding"/>
    <property type="evidence" value="ECO:0007669"/>
    <property type="project" value="UniProtKB-KW"/>
</dbReference>
<evidence type="ECO:0000313" key="6">
    <source>
        <dbReference type="EMBL" id="RZC36596.1"/>
    </source>
</evidence>
<dbReference type="EMBL" id="QDEB01060466">
    <property type="protein sequence ID" value="RZC36596.1"/>
    <property type="molecule type" value="Genomic_DNA"/>
</dbReference>
<keyword evidence="1" id="KW-0479">Metal-binding</keyword>
<dbReference type="PROSITE" id="PS50865">
    <property type="entry name" value="ZF_MYND_2"/>
    <property type="match status" value="1"/>
</dbReference>
<dbReference type="GO" id="GO:0034451">
    <property type="term" value="C:centriolar satellite"/>
    <property type="evidence" value="ECO:0007669"/>
    <property type="project" value="TreeGrafter"/>
</dbReference>
<feature type="domain" description="MYND-type" evidence="5">
    <location>
        <begin position="380"/>
        <end position="416"/>
    </location>
</feature>
<dbReference type="GO" id="GO:0005737">
    <property type="term" value="C:cytoplasm"/>
    <property type="evidence" value="ECO:0007669"/>
    <property type="project" value="TreeGrafter"/>
</dbReference>
<dbReference type="Pfam" id="PF01753">
    <property type="entry name" value="zf-MYND"/>
    <property type="match status" value="1"/>
</dbReference>
<reference evidence="6 7" key="1">
    <citation type="submission" date="2017-03" db="EMBL/GenBank/DDBJ databases">
        <title>Genome of the blue death feigning beetle - Asbolus verrucosus.</title>
        <authorList>
            <person name="Rider S.D."/>
        </authorList>
    </citation>
    <scope>NUCLEOTIDE SEQUENCE [LARGE SCALE GENOMIC DNA]</scope>
    <source>
        <strain evidence="6">Butters</strain>
        <tissue evidence="6">Head and leg muscle</tissue>
    </source>
</reference>
<evidence type="ECO:0000256" key="3">
    <source>
        <dbReference type="ARBA" id="ARBA00022833"/>
    </source>
</evidence>
<dbReference type="GO" id="GO:0036158">
    <property type="term" value="P:outer dynein arm assembly"/>
    <property type="evidence" value="ECO:0007669"/>
    <property type="project" value="TreeGrafter"/>
</dbReference>
<keyword evidence="3" id="KW-0862">Zinc</keyword>
<comment type="caution">
    <text evidence="6">The sequence shown here is derived from an EMBL/GenBank/DDBJ whole genome shotgun (WGS) entry which is preliminary data.</text>
</comment>
<organism evidence="6 7">
    <name type="scientific">Asbolus verrucosus</name>
    <name type="common">Desert ironclad beetle</name>
    <dbReference type="NCBI Taxonomy" id="1661398"/>
    <lineage>
        <taxon>Eukaryota</taxon>
        <taxon>Metazoa</taxon>
        <taxon>Ecdysozoa</taxon>
        <taxon>Arthropoda</taxon>
        <taxon>Hexapoda</taxon>
        <taxon>Insecta</taxon>
        <taxon>Pterygota</taxon>
        <taxon>Neoptera</taxon>
        <taxon>Endopterygota</taxon>
        <taxon>Coleoptera</taxon>
        <taxon>Polyphaga</taxon>
        <taxon>Cucujiformia</taxon>
        <taxon>Tenebrionidae</taxon>
        <taxon>Pimeliinae</taxon>
        <taxon>Asbolus</taxon>
    </lineage>
</organism>
<evidence type="ECO:0000256" key="4">
    <source>
        <dbReference type="PROSITE-ProRule" id="PRU00134"/>
    </source>
</evidence>
<evidence type="ECO:0000256" key="2">
    <source>
        <dbReference type="ARBA" id="ARBA00022771"/>
    </source>
</evidence>
<sequence>MDSVLLSSEIEFYVETMSPQDIHNIGTKQWLEWHQRVQKLHQEALVEASQLKEEHVKETLVAFEKVPVLVHEAILINIWKHKVLPRLLKLEPDPKNTFMAYSVLYHEAVCVALLELVMYHANCCDTLGDAAADLLDYACGIASRLLSAEQSDVEIGETGKKELQRQLNNLTFDIGIRALSVIRYMAEYLDRLPLNICSRIFDSYDIPMLFTQLLIVRPWIKDGKQYVSGKWMSWDGEALGQAEAQVWLTLRQLLLDPACQTYYTITEARRSQLLRLMMMLTPVLLDQLSPLIELKHWLSQISMSDQTAKCSKPLLLETVLEVKEKILEQAAGKWKKLAREQLSVIFCTDQKILMENAQALSEAYNTDLLEKFEIKEEATCQQCGKNAIQRCSHCKKVWYCSRSCQVTHWPQHKDGCNKDN</sequence>
<dbReference type="GO" id="GO:0044458">
    <property type="term" value="P:motile cilium assembly"/>
    <property type="evidence" value="ECO:0007669"/>
    <property type="project" value="TreeGrafter"/>
</dbReference>
<dbReference type="PANTHER" id="PTHR13244:SF7">
    <property type="entry name" value="ZINC FINGER MYND DOMAIN-CONTAINING PROTEIN 10"/>
    <property type="match status" value="1"/>
</dbReference>
<evidence type="ECO:0000313" key="7">
    <source>
        <dbReference type="Proteomes" id="UP000292052"/>
    </source>
</evidence>
<dbReference type="InterPro" id="IPR052298">
    <property type="entry name" value="ZMYND10"/>
</dbReference>
<name>A0A482VV45_ASBVE</name>
<dbReference type="GO" id="GO:0036159">
    <property type="term" value="P:inner dynein arm assembly"/>
    <property type="evidence" value="ECO:0007669"/>
    <property type="project" value="TreeGrafter"/>
</dbReference>
<gene>
    <name evidence="6" type="ORF">BDFB_006985</name>
</gene>
<dbReference type="Proteomes" id="UP000292052">
    <property type="component" value="Unassembled WGS sequence"/>
</dbReference>
<evidence type="ECO:0000259" key="5">
    <source>
        <dbReference type="PROSITE" id="PS50865"/>
    </source>
</evidence>
<dbReference type="OrthoDB" id="432970at2759"/>
<evidence type="ECO:0000256" key="1">
    <source>
        <dbReference type="ARBA" id="ARBA00022723"/>
    </source>
</evidence>
<dbReference type="STRING" id="1661398.A0A482VV45"/>
<proteinExistence type="predicted"/>
<dbReference type="Gene3D" id="6.10.140.2220">
    <property type="match status" value="1"/>
</dbReference>
<keyword evidence="2 4" id="KW-0863">Zinc-finger</keyword>
<protein>
    <submittedName>
        <fullName evidence="6">Zinc finger MYND domain-containing protein 10-like</fullName>
    </submittedName>
</protein>
<dbReference type="AlphaFoldDB" id="A0A482VV45"/>
<keyword evidence="7" id="KW-1185">Reference proteome</keyword>